<feature type="active site" description="Proton acceptor" evidence="4">
    <location>
        <position position="201"/>
    </location>
</feature>
<dbReference type="InterPro" id="IPR002641">
    <property type="entry name" value="PNPLA_dom"/>
</dbReference>
<dbReference type="SUPFAM" id="SSF52151">
    <property type="entry name" value="FabD/lysophospholipase-like"/>
    <property type="match status" value="1"/>
</dbReference>
<evidence type="ECO:0000259" key="5">
    <source>
        <dbReference type="PROSITE" id="PS51635"/>
    </source>
</evidence>
<dbReference type="CDD" id="cd07209">
    <property type="entry name" value="Pat_hypo_Ecoli_Z1214_like"/>
    <property type="match status" value="1"/>
</dbReference>
<gene>
    <name evidence="6" type="ORF">GCM10008090_10510</name>
</gene>
<proteinExistence type="predicted"/>
<accession>A0A918RL52</accession>
<evidence type="ECO:0000256" key="4">
    <source>
        <dbReference type="PROSITE-ProRule" id="PRU01161"/>
    </source>
</evidence>
<dbReference type="GO" id="GO:0016787">
    <property type="term" value="F:hydrolase activity"/>
    <property type="evidence" value="ECO:0007669"/>
    <property type="project" value="UniProtKB-UniRule"/>
</dbReference>
<evidence type="ECO:0000256" key="1">
    <source>
        <dbReference type="ARBA" id="ARBA00022801"/>
    </source>
</evidence>
<evidence type="ECO:0000313" key="7">
    <source>
        <dbReference type="Proteomes" id="UP000614811"/>
    </source>
</evidence>
<dbReference type="InterPro" id="IPR016035">
    <property type="entry name" value="Acyl_Trfase/lysoPLipase"/>
</dbReference>
<dbReference type="PROSITE" id="PS51635">
    <property type="entry name" value="PNPLA"/>
    <property type="match status" value="1"/>
</dbReference>
<evidence type="ECO:0000256" key="2">
    <source>
        <dbReference type="ARBA" id="ARBA00022963"/>
    </source>
</evidence>
<feature type="domain" description="PNPLA" evidence="5">
    <location>
        <begin position="1"/>
        <end position="214"/>
    </location>
</feature>
<protein>
    <submittedName>
        <fullName evidence="6">Patatin</fullName>
    </submittedName>
</protein>
<feature type="short sequence motif" description="GXSXG" evidence="4">
    <location>
        <begin position="37"/>
        <end position="41"/>
    </location>
</feature>
<sequence length="366" mass="40719">MLLGGGGARAAYQVGVLKAIAELVPEGCDNPFPIICGTSAGSINAVALASNASRFHAGVAQIIAVWSNFELHHVFYADAKSLFKRIVRWAWSNLGPGTWHQGPSSILDNRPLRDLLNKYISFDRIDESIAEGHLHGYALTACSYTSGESTTFYDGVPEIENWLRTHREGQREKMSIDHLMASSAIPVLFPSVKIGEEHFGDGSMRQISPISPALHLGAEKILIIGLRTKVAANEFEPPRYRPTLGQIAGYVLDTLFLNSLHSDIERMERMNRTLQASGDDNNDSLRIIEHLVISPSKDIANIAMCHFLELPKSFRIALRFLGMAKANSRRLISYLMFTKTFCRELIELGYDDAMAQKDDIIEFLKK</sequence>
<evidence type="ECO:0000313" key="6">
    <source>
        <dbReference type="EMBL" id="GHA03370.1"/>
    </source>
</evidence>
<dbReference type="EMBL" id="BMXA01000002">
    <property type="protein sequence ID" value="GHA03370.1"/>
    <property type="molecule type" value="Genomic_DNA"/>
</dbReference>
<reference evidence="6" key="2">
    <citation type="submission" date="2020-09" db="EMBL/GenBank/DDBJ databases">
        <authorList>
            <person name="Sun Q."/>
            <person name="Kim S."/>
        </authorList>
    </citation>
    <scope>NUCLEOTIDE SEQUENCE</scope>
    <source>
        <strain evidence="6">KCTC 12711</strain>
    </source>
</reference>
<evidence type="ECO:0000256" key="3">
    <source>
        <dbReference type="ARBA" id="ARBA00023098"/>
    </source>
</evidence>
<keyword evidence="7" id="KW-1185">Reference proteome</keyword>
<dbReference type="Pfam" id="PF01734">
    <property type="entry name" value="Patatin"/>
    <property type="match status" value="1"/>
</dbReference>
<comment type="caution">
    <text evidence="4">Lacks conserved residue(s) required for the propagation of feature annotation.</text>
</comment>
<dbReference type="Proteomes" id="UP000614811">
    <property type="component" value="Unassembled WGS sequence"/>
</dbReference>
<dbReference type="AlphaFoldDB" id="A0A918RL52"/>
<feature type="active site" description="Nucleophile" evidence="4">
    <location>
        <position position="39"/>
    </location>
</feature>
<dbReference type="PANTHER" id="PTHR14226:SF57">
    <property type="entry name" value="BLR7027 PROTEIN"/>
    <property type="match status" value="1"/>
</dbReference>
<dbReference type="GO" id="GO:0016042">
    <property type="term" value="P:lipid catabolic process"/>
    <property type="evidence" value="ECO:0007669"/>
    <property type="project" value="UniProtKB-UniRule"/>
</dbReference>
<keyword evidence="2 4" id="KW-0442">Lipid degradation</keyword>
<comment type="caution">
    <text evidence="6">The sequence shown here is derived from an EMBL/GenBank/DDBJ whole genome shotgun (WGS) entry which is preliminary data.</text>
</comment>
<dbReference type="InterPro" id="IPR050301">
    <property type="entry name" value="NTE"/>
</dbReference>
<organism evidence="6 7">
    <name type="scientific">Arenicella chitinivorans</name>
    <dbReference type="NCBI Taxonomy" id="1329800"/>
    <lineage>
        <taxon>Bacteria</taxon>
        <taxon>Pseudomonadati</taxon>
        <taxon>Pseudomonadota</taxon>
        <taxon>Gammaproteobacteria</taxon>
        <taxon>Arenicellales</taxon>
        <taxon>Arenicellaceae</taxon>
        <taxon>Arenicella</taxon>
    </lineage>
</organism>
<name>A0A918RL52_9GAMM</name>
<dbReference type="Gene3D" id="3.40.1090.10">
    <property type="entry name" value="Cytosolic phospholipase A2 catalytic domain"/>
    <property type="match status" value="1"/>
</dbReference>
<keyword evidence="3 4" id="KW-0443">Lipid metabolism</keyword>
<keyword evidence="1 4" id="KW-0378">Hydrolase</keyword>
<dbReference type="PANTHER" id="PTHR14226">
    <property type="entry name" value="NEUROPATHY TARGET ESTERASE/SWISS CHEESE D.MELANOGASTER"/>
    <property type="match status" value="1"/>
</dbReference>
<reference evidence="6" key="1">
    <citation type="journal article" date="2014" name="Int. J. Syst. Evol. Microbiol.">
        <title>Complete genome sequence of Corynebacterium casei LMG S-19264T (=DSM 44701T), isolated from a smear-ripened cheese.</title>
        <authorList>
            <consortium name="US DOE Joint Genome Institute (JGI-PGF)"/>
            <person name="Walter F."/>
            <person name="Albersmeier A."/>
            <person name="Kalinowski J."/>
            <person name="Ruckert C."/>
        </authorList>
    </citation>
    <scope>NUCLEOTIDE SEQUENCE</scope>
    <source>
        <strain evidence="6">KCTC 12711</strain>
    </source>
</reference>